<proteinExistence type="predicted"/>
<protein>
    <submittedName>
        <fullName evidence="1">Uncharacterized protein</fullName>
    </submittedName>
</protein>
<comment type="caution">
    <text evidence="1">The sequence shown here is derived from an EMBL/GenBank/DDBJ whole genome shotgun (WGS) entry which is preliminary data.</text>
</comment>
<evidence type="ECO:0000313" key="2">
    <source>
        <dbReference type="Proteomes" id="UP000192707"/>
    </source>
</evidence>
<gene>
    <name evidence="1" type="ORF">BST14_12010</name>
</gene>
<keyword evidence="2" id="KW-1185">Reference proteome</keyword>
<dbReference type="AlphaFoldDB" id="A0A1W9ZHI3"/>
<accession>A0A1W9ZHI3</accession>
<reference evidence="1 2" key="1">
    <citation type="submission" date="2016-12" db="EMBL/GenBank/DDBJ databases">
        <title>The new phylogeny of genus Mycobacterium.</title>
        <authorList>
            <person name="Tortoli E."/>
            <person name="Trovato A."/>
            <person name="Cirillo D.M."/>
        </authorList>
    </citation>
    <scope>NUCLEOTIDE SEQUENCE [LARGE SCALE GENOMIC DNA]</scope>
    <source>
        <strain evidence="1 2">DSM 45069</strain>
    </source>
</reference>
<sequence>MRGTPRAVARTSPGAESSLGQIFFCDGTGWRSVTDVKTVRLRPSPGVATSSFSIEDLLRGRHHFVERIATGVCGVGVAARLDSLYLR</sequence>
<name>A0A1W9ZHI3_MYCAI</name>
<evidence type="ECO:0000313" key="1">
    <source>
        <dbReference type="EMBL" id="ORA15429.1"/>
    </source>
</evidence>
<organism evidence="1 2">
    <name type="scientific">Mycobacterium arosiense ATCC BAA-1401 = DSM 45069</name>
    <dbReference type="NCBI Taxonomy" id="1265311"/>
    <lineage>
        <taxon>Bacteria</taxon>
        <taxon>Bacillati</taxon>
        <taxon>Actinomycetota</taxon>
        <taxon>Actinomycetes</taxon>
        <taxon>Mycobacteriales</taxon>
        <taxon>Mycobacteriaceae</taxon>
        <taxon>Mycobacterium</taxon>
        <taxon>Mycobacterium avium complex (MAC)</taxon>
    </lineage>
</organism>
<dbReference type="Proteomes" id="UP000192707">
    <property type="component" value="Unassembled WGS sequence"/>
</dbReference>
<dbReference type="EMBL" id="MVHG01000023">
    <property type="protein sequence ID" value="ORA15429.1"/>
    <property type="molecule type" value="Genomic_DNA"/>
</dbReference>